<comment type="caution">
    <text evidence="1">The sequence shown here is derived from an EMBL/GenBank/DDBJ whole genome shotgun (WGS) entry which is preliminary data.</text>
</comment>
<evidence type="ECO:0000313" key="2">
    <source>
        <dbReference type="Proteomes" id="UP001239111"/>
    </source>
</evidence>
<name>A0ACC2NNF3_9HYME</name>
<dbReference type="EMBL" id="CM056743">
    <property type="protein sequence ID" value="KAJ8671757.1"/>
    <property type="molecule type" value="Genomic_DNA"/>
</dbReference>
<accession>A0ACC2NNF3</accession>
<proteinExistence type="predicted"/>
<gene>
    <name evidence="1" type="ORF">QAD02_003016</name>
</gene>
<protein>
    <submittedName>
        <fullName evidence="1">Uncharacterized protein</fullName>
    </submittedName>
</protein>
<reference evidence="1" key="1">
    <citation type="submission" date="2023-04" db="EMBL/GenBank/DDBJ databases">
        <title>A chromosome-level genome assembly of the parasitoid wasp Eretmocerus hayati.</title>
        <authorList>
            <person name="Zhong Y."/>
            <person name="Liu S."/>
            <person name="Liu Y."/>
        </authorList>
    </citation>
    <scope>NUCLEOTIDE SEQUENCE</scope>
    <source>
        <strain evidence="1">ZJU_SS_LIU_2023</strain>
    </source>
</reference>
<evidence type="ECO:0000313" key="1">
    <source>
        <dbReference type="EMBL" id="KAJ8671757.1"/>
    </source>
</evidence>
<sequence length="293" mass="33689">MHALQLFHGSQRGTKTGKTKSTKEEGDSWKYLIRDEPAKARTRTETVKTMHKVAMRIHEGGPEAETLIDGVKKPSMLLTLLRFNIISGCVPILGTFPVFSEYAERWTLLVTVLPILLQREITRAEIERDDTLLREFVTKTEWLYDRQIAKTIKKVLDTRYFGYKKRTPLQWIKSSKLSENCWVYGKMVRNRCLYNSARQSRSRRNNSFAITKDGKYVRLLDSIVDESSFKEVTICNYVTTEEAGGQPSQKMQKLVSISPVPNAIDTVVIDQVCIVINVGNKSHICEVPHLYHY</sequence>
<organism evidence="1 2">
    <name type="scientific">Eretmocerus hayati</name>
    <dbReference type="NCBI Taxonomy" id="131215"/>
    <lineage>
        <taxon>Eukaryota</taxon>
        <taxon>Metazoa</taxon>
        <taxon>Ecdysozoa</taxon>
        <taxon>Arthropoda</taxon>
        <taxon>Hexapoda</taxon>
        <taxon>Insecta</taxon>
        <taxon>Pterygota</taxon>
        <taxon>Neoptera</taxon>
        <taxon>Endopterygota</taxon>
        <taxon>Hymenoptera</taxon>
        <taxon>Apocrita</taxon>
        <taxon>Proctotrupomorpha</taxon>
        <taxon>Chalcidoidea</taxon>
        <taxon>Aphelinidae</taxon>
        <taxon>Aphelininae</taxon>
        <taxon>Eretmocerus</taxon>
    </lineage>
</organism>
<dbReference type="Proteomes" id="UP001239111">
    <property type="component" value="Chromosome 3"/>
</dbReference>
<keyword evidence="2" id="KW-1185">Reference proteome</keyword>